<accession>A0ABX1JC03</accession>
<comment type="function">
    <text evidence="8">Ferredoxins are iron-sulfur proteins that transfer electrons in a wide variety of metabolic reactions.</text>
</comment>
<evidence type="ECO:0000256" key="6">
    <source>
        <dbReference type="ARBA" id="ARBA00023014"/>
    </source>
</evidence>
<comment type="cofactor">
    <cofactor evidence="1">
        <name>[3Fe-4S] cluster</name>
        <dbReference type="ChEBI" id="CHEBI:21137"/>
    </cofactor>
</comment>
<evidence type="ECO:0000256" key="3">
    <source>
        <dbReference type="ARBA" id="ARBA00022723"/>
    </source>
</evidence>
<evidence type="ECO:0000256" key="7">
    <source>
        <dbReference type="ARBA" id="ARBA00023291"/>
    </source>
</evidence>
<keyword evidence="4 8" id="KW-0249">Electron transport</keyword>
<dbReference type="RefSeq" id="WP_168519173.1">
    <property type="nucleotide sequence ID" value="NZ_JAAXLS010000020.1"/>
</dbReference>
<sequence>MSEKGTHVKPITLHVDFCISSGACVLECPEVFALGDDGVVSQIDPQPADDLLPKIRQAAAVCPVSVIEVADD</sequence>
<evidence type="ECO:0000256" key="5">
    <source>
        <dbReference type="ARBA" id="ARBA00023004"/>
    </source>
</evidence>
<dbReference type="PROSITE" id="PS51379">
    <property type="entry name" value="4FE4S_FER_2"/>
    <property type="match status" value="1"/>
</dbReference>
<keyword evidence="3 8" id="KW-0479">Metal-binding</keyword>
<dbReference type="PANTHER" id="PTHR36923:SF3">
    <property type="entry name" value="FERREDOXIN"/>
    <property type="match status" value="1"/>
</dbReference>
<feature type="domain" description="4Fe-4S ferredoxin-type" evidence="9">
    <location>
        <begin position="9"/>
        <end position="37"/>
    </location>
</feature>
<dbReference type="Gene3D" id="3.30.70.20">
    <property type="match status" value="1"/>
</dbReference>
<dbReference type="InterPro" id="IPR017896">
    <property type="entry name" value="4Fe4S_Fe-S-bd"/>
</dbReference>
<dbReference type="PANTHER" id="PTHR36923">
    <property type="entry name" value="FERREDOXIN"/>
    <property type="match status" value="1"/>
</dbReference>
<protein>
    <recommendedName>
        <fullName evidence="8">Ferredoxin</fullName>
    </recommendedName>
</protein>
<dbReference type="Proteomes" id="UP000715441">
    <property type="component" value="Unassembled WGS sequence"/>
</dbReference>
<dbReference type="EMBL" id="JAAXLS010000020">
    <property type="protein sequence ID" value="NKQ56135.1"/>
    <property type="molecule type" value="Genomic_DNA"/>
</dbReference>
<name>A0ABX1JC03_9PSEU</name>
<dbReference type="Pfam" id="PF13370">
    <property type="entry name" value="Fer4_13"/>
    <property type="match status" value="1"/>
</dbReference>
<gene>
    <name evidence="10" type="ORF">HFP15_24970</name>
</gene>
<evidence type="ECO:0000259" key="9">
    <source>
        <dbReference type="PROSITE" id="PS51379"/>
    </source>
</evidence>
<keyword evidence="7" id="KW-0003">3Fe-4S</keyword>
<proteinExistence type="predicted"/>
<keyword evidence="11" id="KW-1185">Reference proteome</keyword>
<evidence type="ECO:0000256" key="8">
    <source>
        <dbReference type="RuleBase" id="RU368020"/>
    </source>
</evidence>
<evidence type="ECO:0000256" key="2">
    <source>
        <dbReference type="ARBA" id="ARBA00022448"/>
    </source>
</evidence>
<comment type="caution">
    <text evidence="10">The sequence shown here is derived from an EMBL/GenBank/DDBJ whole genome shotgun (WGS) entry which is preliminary data.</text>
</comment>
<dbReference type="SUPFAM" id="SSF54862">
    <property type="entry name" value="4Fe-4S ferredoxins"/>
    <property type="match status" value="1"/>
</dbReference>
<keyword evidence="5 8" id="KW-0408">Iron</keyword>
<evidence type="ECO:0000313" key="10">
    <source>
        <dbReference type="EMBL" id="NKQ56135.1"/>
    </source>
</evidence>
<dbReference type="InterPro" id="IPR001080">
    <property type="entry name" value="3Fe4S_ferredoxin"/>
</dbReference>
<keyword evidence="6 8" id="KW-0411">Iron-sulfur</keyword>
<dbReference type="InterPro" id="IPR051269">
    <property type="entry name" value="Fe-S_cluster_ET"/>
</dbReference>
<evidence type="ECO:0000256" key="4">
    <source>
        <dbReference type="ARBA" id="ARBA00022982"/>
    </source>
</evidence>
<dbReference type="PRINTS" id="PR00352">
    <property type="entry name" value="3FE4SFRDOXIN"/>
</dbReference>
<reference evidence="10 11" key="1">
    <citation type="submission" date="2020-04" db="EMBL/GenBank/DDBJ databases">
        <title>Novel species.</title>
        <authorList>
            <person name="Teo W.F.A."/>
            <person name="Lipun K."/>
            <person name="Srisuk N."/>
            <person name="Duangmal K."/>
        </authorList>
    </citation>
    <scope>NUCLEOTIDE SEQUENCE [LARGE SCALE GENOMIC DNA]</scope>
    <source>
        <strain evidence="10 11">K13G38</strain>
    </source>
</reference>
<evidence type="ECO:0000313" key="11">
    <source>
        <dbReference type="Proteomes" id="UP000715441"/>
    </source>
</evidence>
<organism evidence="10 11">
    <name type="scientific">Amycolatopsis acididurans</name>
    <dbReference type="NCBI Taxonomy" id="2724524"/>
    <lineage>
        <taxon>Bacteria</taxon>
        <taxon>Bacillati</taxon>
        <taxon>Actinomycetota</taxon>
        <taxon>Actinomycetes</taxon>
        <taxon>Pseudonocardiales</taxon>
        <taxon>Pseudonocardiaceae</taxon>
        <taxon>Amycolatopsis</taxon>
    </lineage>
</organism>
<keyword evidence="2 8" id="KW-0813">Transport</keyword>
<evidence type="ECO:0000256" key="1">
    <source>
        <dbReference type="ARBA" id="ARBA00001927"/>
    </source>
</evidence>